<evidence type="ECO:0000313" key="2">
    <source>
        <dbReference type="Proteomes" id="UP000637002"/>
    </source>
</evidence>
<gene>
    <name evidence="1" type="ORF">GCM10010994_14210</name>
</gene>
<sequence>MFEFGQKVVCVDDRPAADGFPLPIVRGSIYTVAHFETSLCLDGHQSVELVETTPPIRPFFTRAFRATRFRPLREDRTDISALRALLEPLDA</sequence>
<dbReference type="Proteomes" id="UP000637002">
    <property type="component" value="Unassembled WGS sequence"/>
</dbReference>
<evidence type="ECO:0000313" key="1">
    <source>
        <dbReference type="EMBL" id="GGC56446.1"/>
    </source>
</evidence>
<keyword evidence="2" id="KW-1185">Reference proteome</keyword>
<accession>A0A916XAJ5</accession>
<dbReference type="RefSeq" id="WP_188608432.1">
    <property type="nucleotide sequence ID" value="NZ_BMGG01000002.1"/>
</dbReference>
<proteinExistence type="predicted"/>
<reference evidence="1" key="2">
    <citation type="submission" date="2020-09" db="EMBL/GenBank/DDBJ databases">
        <authorList>
            <person name="Sun Q."/>
            <person name="Zhou Y."/>
        </authorList>
    </citation>
    <scope>NUCLEOTIDE SEQUENCE</scope>
    <source>
        <strain evidence="1">CGMCC 1.12919</strain>
    </source>
</reference>
<dbReference type="EMBL" id="BMGG01000002">
    <property type="protein sequence ID" value="GGC56446.1"/>
    <property type="molecule type" value="Genomic_DNA"/>
</dbReference>
<dbReference type="AlphaFoldDB" id="A0A916XAJ5"/>
<organism evidence="1 2">
    <name type="scientific">Chelatococcus reniformis</name>
    <dbReference type="NCBI Taxonomy" id="1494448"/>
    <lineage>
        <taxon>Bacteria</taxon>
        <taxon>Pseudomonadati</taxon>
        <taxon>Pseudomonadota</taxon>
        <taxon>Alphaproteobacteria</taxon>
        <taxon>Hyphomicrobiales</taxon>
        <taxon>Chelatococcaceae</taxon>
        <taxon>Chelatococcus</taxon>
    </lineage>
</organism>
<protein>
    <submittedName>
        <fullName evidence="1">Uncharacterized protein</fullName>
    </submittedName>
</protein>
<reference evidence="1" key="1">
    <citation type="journal article" date="2014" name="Int. J. Syst. Evol. Microbiol.">
        <title>Complete genome sequence of Corynebacterium casei LMG S-19264T (=DSM 44701T), isolated from a smear-ripened cheese.</title>
        <authorList>
            <consortium name="US DOE Joint Genome Institute (JGI-PGF)"/>
            <person name="Walter F."/>
            <person name="Albersmeier A."/>
            <person name="Kalinowski J."/>
            <person name="Ruckert C."/>
        </authorList>
    </citation>
    <scope>NUCLEOTIDE SEQUENCE</scope>
    <source>
        <strain evidence="1">CGMCC 1.12919</strain>
    </source>
</reference>
<name>A0A916XAJ5_9HYPH</name>
<comment type="caution">
    <text evidence="1">The sequence shown here is derived from an EMBL/GenBank/DDBJ whole genome shotgun (WGS) entry which is preliminary data.</text>
</comment>